<evidence type="ECO:0000256" key="3">
    <source>
        <dbReference type="ARBA" id="ARBA00022777"/>
    </source>
</evidence>
<evidence type="ECO:0000259" key="5">
    <source>
        <dbReference type="PROSITE" id="PS51158"/>
    </source>
</evidence>
<dbReference type="GO" id="GO:0004674">
    <property type="term" value="F:protein serine/threonine kinase activity"/>
    <property type="evidence" value="ECO:0007669"/>
    <property type="project" value="UniProtKB-KW"/>
</dbReference>
<feature type="region of interest" description="Disordered" evidence="4">
    <location>
        <begin position="724"/>
        <end position="769"/>
    </location>
</feature>
<dbReference type="Ensembl" id="ENSHHUT00000042851.1">
    <property type="protein sequence ID" value="ENSHHUP00000041264.1"/>
    <property type="gene ID" value="ENSHHUG00000025496.1"/>
</dbReference>
<organism evidence="6 7">
    <name type="scientific">Hucho hucho</name>
    <name type="common">huchen</name>
    <dbReference type="NCBI Taxonomy" id="62062"/>
    <lineage>
        <taxon>Eukaryota</taxon>
        <taxon>Metazoa</taxon>
        <taxon>Chordata</taxon>
        <taxon>Craniata</taxon>
        <taxon>Vertebrata</taxon>
        <taxon>Euteleostomi</taxon>
        <taxon>Actinopterygii</taxon>
        <taxon>Neopterygii</taxon>
        <taxon>Teleostei</taxon>
        <taxon>Protacanthopterygii</taxon>
        <taxon>Salmoniformes</taxon>
        <taxon>Salmonidae</taxon>
        <taxon>Salmoninae</taxon>
        <taxon>Hucho</taxon>
    </lineage>
</organism>
<dbReference type="InterPro" id="IPR043529">
    <property type="entry name" value="ALPK1"/>
</dbReference>
<feature type="compositionally biased region" description="Low complexity" evidence="4">
    <location>
        <begin position="689"/>
        <end position="704"/>
    </location>
</feature>
<evidence type="ECO:0000256" key="2">
    <source>
        <dbReference type="ARBA" id="ARBA00022679"/>
    </source>
</evidence>
<evidence type="ECO:0000313" key="6">
    <source>
        <dbReference type="Ensembl" id="ENSHHUP00000041264.1"/>
    </source>
</evidence>
<dbReference type="GeneTree" id="ENSGT00940000159753"/>
<evidence type="ECO:0000256" key="4">
    <source>
        <dbReference type="SAM" id="MobiDB-lite"/>
    </source>
</evidence>
<dbReference type="InterPro" id="IPR004166">
    <property type="entry name" value="a-kinase_dom"/>
</dbReference>
<reference evidence="6" key="2">
    <citation type="submission" date="2025-08" db="UniProtKB">
        <authorList>
            <consortium name="Ensembl"/>
        </authorList>
    </citation>
    <scope>IDENTIFICATION</scope>
</reference>
<keyword evidence="2" id="KW-0808">Transferase</keyword>
<dbReference type="PROSITE" id="PS51158">
    <property type="entry name" value="ALPHA_KINASE"/>
    <property type="match status" value="1"/>
</dbReference>
<dbReference type="GO" id="GO:0002753">
    <property type="term" value="P:cytoplasmic pattern recognition receptor signaling pathway"/>
    <property type="evidence" value="ECO:0007669"/>
    <property type="project" value="TreeGrafter"/>
</dbReference>
<dbReference type="SMART" id="SM00811">
    <property type="entry name" value="Alpha_kinase"/>
    <property type="match status" value="1"/>
</dbReference>
<protein>
    <submittedName>
        <fullName evidence="6">Alpha kinase 1</fullName>
    </submittedName>
</protein>
<sequence length="1178" mass="130708">MLLSRFLLPFSGGAGPGTWAPVYFHTLIFSCIHSDSLYTFQRTEERLLKGTMDSQEVGAMLEECHRAVSAAGLVVVEPTEEAKLNFQRYRESLSVELSMLLQEAVAMRWPFVPEKWQYKQSVTSQDKVNLKDFISLHLPQLLGLLKASILAREPQWAAGVVFLIDRFLYWTDESSRLLKITKLLHRHYPGTPIAPQLVIRQARVYLNDGKLQKAEYILSSLINTSGATGCWIYQSDSDRTLIQAVSVQVRGQVLQKLGLWLEAAELIWTSLVGYYALPQPDKKGIGTSLGILANILVSMNDGDFHAFKTNPGIDLCFLENDGHRLLSAAEAAKMAVVYSQYASLYVLTNVVTQGTCLLSYSFSVECPPSDKHSFLLQAKEAFEIGLLTKTVGDMVTSKQELHTFLKAAYSLTVSHKWLGTPQKTVDQARLVCREALEKFYAYCHADSQKRDALCTGVMSLITQVKILLRVNPFLNSDKGSFIPDSYRDMVEEREVRFTLDGFSQVMGRFRQYHTSVCEASEASCRRKHEGPQAGLCITAMGTTATAPNTECATENHKPQKATQKEQLHRDKAPNASCLAPRLPQEHELCTTLGSTEELPSNSYNKMSLKSLSSSFGSSFEKVSLNSTGSPLGCSGNKDSSVPDKVNMEYLCGPNCLTEVSEDGLENGSESKSKTRERDIRASLSAQAGSNSSTRVTSSSSTHTGSDVEQFEMIDEQSLIETVETDEECHRRGASVSVRPTGDGVVMHPGYQDKSRTSSFSSIGDSLGSQSSWQKLSLSDTSREAAAVPQIRSAAPAAVNEHRGPTASQIAPNFNVDQEAETEEDTGSPHPFGPNSAAAYHKRPPQLGSEGLIPEQCLSTEIDSSYEMVEKEIGHIVNNTEPCAGEKQIPSHPNSSCYTCLKHGIMGGLVPENQYVLTEEDYKALLAGMCHGCMLKRLQSDMKFKLGKQKSAYSALLLKYSRASGLWTSRETYVYIGEPIGKQGQQRIALWVQFLHQEERLSSYVGKEYLEPKGIQFHLSDVERQMTAQYYVTEFNKRLYKEKVTAQIFFIPSEVLLILEGDEVVDCVTVEPYMLGDFVKLTNNTTKVDKRFKASEYGIAFGHFTYQFSGCQEVVVDLQGWVTANGKGLTYLTDPQIHSLRTPKGATNFAERGIRYFLKDQHGPECNCICDLLSLGKLQ</sequence>
<dbReference type="PANTHER" id="PTHR46747">
    <property type="entry name" value="ALPHA-PROTEIN KINASE 1"/>
    <property type="match status" value="1"/>
</dbReference>
<dbReference type="GO" id="GO:0005524">
    <property type="term" value="F:ATP binding"/>
    <property type="evidence" value="ECO:0007669"/>
    <property type="project" value="InterPro"/>
</dbReference>
<dbReference type="PANTHER" id="PTHR46747:SF1">
    <property type="entry name" value="ALPHA-PROTEIN KINASE 1"/>
    <property type="match status" value="1"/>
</dbReference>
<dbReference type="STRING" id="62062.ENSHHUP00000041264"/>
<keyword evidence="1" id="KW-0723">Serine/threonine-protein kinase</keyword>
<feature type="region of interest" description="Disordered" evidence="4">
    <location>
        <begin position="660"/>
        <end position="706"/>
    </location>
</feature>
<accession>A0A4W5MUV5</accession>
<dbReference type="GO" id="GO:0045087">
    <property type="term" value="P:innate immune response"/>
    <property type="evidence" value="ECO:0007669"/>
    <property type="project" value="TreeGrafter"/>
</dbReference>
<reference evidence="7" key="1">
    <citation type="submission" date="2018-06" db="EMBL/GenBank/DDBJ databases">
        <title>Genome assembly of Danube salmon.</title>
        <authorList>
            <person name="Macqueen D.J."/>
            <person name="Gundappa M.K."/>
        </authorList>
    </citation>
    <scope>NUCLEOTIDE SEQUENCE [LARGE SCALE GENOMIC DNA]</scope>
</reference>
<dbReference type="InterPro" id="IPR011009">
    <property type="entry name" value="Kinase-like_dom_sf"/>
</dbReference>
<evidence type="ECO:0000313" key="7">
    <source>
        <dbReference type="Proteomes" id="UP000314982"/>
    </source>
</evidence>
<dbReference type="Gene3D" id="3.30.200.20">
    <property type="entry name" value="Phosphorylase Kinase, domain 1"/>
    <property type="match status" value="1"/>
</dbReference>
<dbReference type="GO" id="GO:0048029">
    <property type="term" value="F:monosaccharide binding"/>
    <property type="evidence" value="ECO:0007669"/>
    <property type="project" value="TreeGrafter"/>
</dbReference>
<dbReference type="Pfam" id="PF02816">
    <property type="entry name" value="Alpha_kinase"/>
    <property type="match status" value="1"/>
</dbReference>
<feature type="region of interest" description="Disordered" evidence="4">
    <location>
        <begin position="817"/>
        <end position="839"/>
    </location>
</feature>
<dbReference type="AlphaFoldDB" id="A0A4W5MUV5"/>
<name>A0A4W5MUV5_9TELE</name>
<feature type="domain" description="Alpha-type protein kinase" evidence="5">
    <location>
        <begin position="958"/>
        <end position="1177"/>
    </location>
</feature>
<dbReference type="Proteomes" id="UP000314982">
    <property type="component" value="Unassembled WGS sequence"/>
</dbReference>
<dbReference type="PROSITE" id="PS51257">
    <property type="entry name" value="PROKAR_LIPOPROTEIN"/>
    <property type="match status" value="1"/>
</dbReference>
<keyword evidence="7" id="KW-1185">Reference proteome</keyword>
<dbReference type="CDD" id="cd16969">
    <property type="entry name" value="Alpha_kinase_ALPK1"/>
    <property type="match status" value="1"/>
</dbReference>
<proteinExistence type="predicted"/>
<feature type="compositionally biased region" description="Basic and acidic residues" evidence="4">
    <location>
        <begin position="668"/>
        <end position="680"/>
    </location>
</feature>
<evidence type="ECO:0000256" key="1">
    <source>
        <dbReference type="ARBA" id="ARBA00022527"/>
    </source>
</evidence>
<dbReference type="GO" id="GO:0005929">
    <property type="term" value="C:cilium"/>
    <property type="evidence" value="ECO:0007669"/>
    <property type="project" value="TreeGrafter"/>
</dbReference>
<keyword evidence="3" id="KW-0418">Kinase</keyword>
<dbReference type="Gene3D" id="3.20.200.10">
    <property type="entry name" value="MHCK/EF2 kinase"/>
    <property type="match status" value="1"/>
</dbReference>
<dbReference type="SUPFAM" id="SSF56112">
    <property type="entry name" value="Protein kinase-like (PK-like)"/>
    <property type="match status" value="1"/>
</dbReference>
<feature type="compositionally biased region" description="Low complexity" evidence="4">
    <location>
        <begin position="757"/>
        <end position="769"/>
    </location>
</feature>
<reference evidence="6" key="3">
    <citation type="submission" date="2025-09" db="UniProtKB">
        <authorList>
            <consortium name="Ensembl"/>
        </authorList>
    </citation>
    <scope>IDENTIFICATION</scope>
</reference>